<dbReference type="AlphaFoldDB" id="A0A1M6X481"/>
<sequence length="612" mass="66953">MWPRVQLDPGNPLAIKHVERRLAAVVAADVAGYSRLMGNDEERTLAALKGVRATLVDPVIADHRGRIVKTSGDGMLVEFASAVDAARCAVEVQRGMAAQNATVPRELRIEFRIGIHVGDIIIDDNDIFGDGVNIAARLEGMAEPGGICISDDAHRQIRGKVDIDFGDLGSQALKNIAEPMRVWQVRVGGEPASAPPRSAAPDVARIPEQPSSALPPLPDKPSIAVLPFENMSGDREQEYFADGMVEEIITALSRFKSLFVIARNSSFAYKGKAVDIKQVGRELGVRYILEGSVRKVGQKVRISGQLIEAATGNHIWADRFDGDLADVFGLQDQVATSVVGLIAPRLEQAEIERARRKPTEKLDSYDFYLRGASLLHQWSSLKDAQAFFEKAIEHDPEHAAAHAMVGWMWMARQAINGQPLDAAQRTEAIRHARLAARLADEDAFVLATSGHVMAYLAHEYDLGVSMIEQAVGLNPNLAIVWFSRGWVALMCDETERAIESFDRMIRLSPLDPLRISAWNGTSHAFFSLARYEEGCAAALKSIQFNVNAHSLGAFIINAVRAGRPGETQKAVGRLLKIAPGFRTSHVTEAYPVRRAHRRDEIAAALRDAGLPD</sequence>
<dbReference type="OrthoDB" id="9807521at2"/>
<dbReference type="SUPFAM" id="SSF48452">
    <property type="entry name" value="TPR-like"/>
    <property type="match status" value="1"/>
</dbReference>
<dbReference type="Pfam" id="PF00211">
    <property type="entry name" value="Guanylate_cyc"/>
    <property type="match status" value="1"/>
</dbReference>
<dbReference type="GO" id="GO:0004016">
    <property type="term" value="F:adenylate cyclase activity"/>
    <property type="evidence" value="ECO:0007669"/>
    <property type="project" value="UniProtKB-ARBA"/>
</dbReference>
<dbReference type="SUPFAM" id="SSF55073">
    <property type="entry name" value="Nucleotide cyclase"/>
    <property type="match status" value="1"/>
</dbReference>
<dbReference type="GO" id="GO:0006171">
    <property type="term" value="P:cAMP biosynthetic process"/>
    <property type="evidence" value="ECO:0007669"/>
    <property type="project" value="TreeGrafter"/>
</dbReference>
<dbReference type="GO" id="GO:0035556">
    <property type="term" value="P:intracellular signal transduction"/>
    <property type="evidence" value="ECO:0007669"/>
    <property type="project" value="InterPro"/>
</dbReference>
<dbReference type="InterPro" id="IPR011990">
    <property type="entry name" value="TPR-like_helical_dom_sf"/>
</dbReference>
<dbReference type="PROSITE" id="PS50125">
    <property type="entry name" value="GUANYLATE_CYCLASE_2"/>
    <property type="match status" value="1"/>
</dbReference>
<gene>
    <name evidence="4" type="ORF">SAMN05444171_2613</name>
</gene>
<organism evidence="4 5">
    <name type="scientific">Bradyrhizobium lablabi</name>
    <dbReference type="NCBI Taxonomy" id="722472"/>
    <lineage>
        <taxon>Bacteria</taxon>
        <taxon>Pseudomonadati</taxon>
        <taxon>Pseudomonadota</taxon>
        <taxon>Alphaproteobacteria</taxon>
        <taxon>Hyphomicrobiales</taxon>
        <taxon>Nitrobacteraceae</taxon>
        <taxon>Bradyrhizobium</taxon>
    </lineage>
</organism>
<dbReference type="PANTHER" id="PTHR43081">
    <property type="entry name" value="ADENYLATE CYCLASE, TERMINAL-DIFFERENTIATION SPECIFIC-RELATED"/>
    <property type="match status" value="1"/>
</dbReference>
<dbReference type="InterPro" id="IPR001054">
    <property type="entry name" value="A/G_cyclase"/>
</dbReference>
<evidence type="ECO:0000256" key="2">
    <source>
        <dbReference type="SAM" id="MobiDB-lite"/>
    </source>
</evidence>
<accession>A0A1M6X481</accession>
<dbReference type="PANTHER" id="PTHR43081:SF19">
    <property type="entry name" value="PH-SENSITIVE ADENYLATE CYCLASE RV1264"/>
    <property type="match status" value="1"/>
</dbReference>
<protein>
    <submittedName>
        <fullName evidence="4">Adenylate cyclase</fullName>
    </submittedName>
</protein>
<dbReference type="PROSITE" id="PS50005">
    <property type="entry name" value="TPR"/>
    <property type="match status" value="1"/>
</dbReference>
<feature type="repeat" description="TPR" evidence="1">
    <location>
        <begin position="478"/>
        <end position="511"/>
    </location>
</feature>
<dbReference type="Gene3D" id="3.40.50.10070">
    <property type="entry name" value="TolB, N-terminal domain"/>
    <property type="match status" value="1"/>
</dbReference>
<dbReference type="CDD" id="cd07302">
    <property type="entry name" value="CHD"/>
    <property type="match status" value="1"/>
</dbReference>
<dbReference type="Proteomes" id="UP000183208">
    <property type="component" value="Unassembled WGS sequence"/>
</dbReference>
<evidence type="ECO:0000313" key="4">
    <source>
        <dbReference type="EMBL" id="SEC93351.1"/>
    </source>
</evidence>
<dbReference type="Gene3D" id="1.25.40.10">
    <property type="entry name" value="Tetratricopeptide repeat domain"/>
    <property type="match status" value="1"/>
</dbReference>
<evidence type="ECO:0000313" key="5">
    <source>
        <dbReference type="Proteomes" id="UP000183208"/>
    </source>
</evidence>
<reference evidence="4 5" key="1">
    <citation type="submission" date="2016-10" db="EMBL/GenBank/DDBJ databases">
        <authorList>
            <person name="de Groot N.N."/>
        </authorList>
    </citation>
    <scope>NUCLEOTIDE SEQUENCE [LARGE SCALE GENOMIC DNA]</scope>
    <source>
        <strain evidence="4 5">GAS522</strain>
    </source>
</reference>
<feature type="domain" description="Guanylate cyclase" evidence="3">
    <location>
        <begin position="24"/>
        <end position="139"/>
    </location>
</feature>
<evidence type="ECO:0000259" key="3">
    <source>
        <dbReference type="PROSITE" id="PS50125"/>
    </source>
</evidence>
<dbReference type="EMBL" id="FNTI01000001">
    <property type="protein sequence ID" value="SEC93351.1"/>
    <property type="molecule type" value="Genomic_DNA"/>
</dbReference>
<dbReference type="InterPro" id="IPR019734">
    <property type="entry name" value="TPR_rpt"/>
</dbReference>
<name>A0A1M6X481_9BRAD</name>
<dbReference type="InterPro" id="IPR029787">
    <property type="entry name" value="Nucleotide_cyclase"/>
</dbReference>
<dbReference type="Gene3D" id="3.30.70.1230">
    <property type="entry name" value="Nucleotide cyclase"/>
    <property type="match status" value="1"/>
</dbReference>
<feature type="region of interest" description="Disordered" evidence="2">
    <location>
        <begin position="189"/>
        <end position="217"/>
    </location>
</feature>
<evidence type="ECO:0000256" key="1">
    <source>
        <dbReference type="PROSITE-ProRule" id="PRU00339"/>
    </source>
</evidence>
<dbReference type="InterPro" id="IPR050697">
    <property type="entry name" value="Adenylyl/Guanylyl_Cyclase_3/4"/>
</dbReference>
<dbReference type="SMART" id="SM00028">
    <property type="entry name" value="TPR"/>
    <property type="match status" value="2"/>
</dbReference>
<feature type="compositionally biased region" description="Low complexity" evidence="2">
    <location>
        <begin position="191"/>
        <end position="201"/>
    </location>
</feature>
<keyword evidence="1" id="KW-0802">TPR repeat</keyword>
<dbReference type="SMART" id="SM00044">
    <property type="entry name" value="CYCc"/>
    <property type="match status" value="1"/>
</dbReference>
<proteinExistence type="predicted"/>